<accession>N1QE53</accession>
<proteinExistence type="inferred from homology"/>
<dbReference type="HOGENOM" id="CLU_028200_6_3_1"/>
<comment type="similarity">
    <text evidence="13">Belongs to the SAT4 family.</text>
</comment>
<feature type="transmembrane region" description="Helical" evidence="15">
    <location>
        <begin position="177"/>
        <end position="201"/>
    </location>
</feature>
<keyword evidence="8" id="KW-0732">Signal</keyword>
<dbReference type="STRING" id="692275.N1QE53"/>
<evidence type="ECO:0000256" key="9">
    <source>
        <dbReference type="ARBA" id="ARBA00022989"/>
    </source>
</evidence>
<dbReference type="Pfam" id="PF05730">
    <property type="entry name" value="CFEM"/>
    <property type="match status" value="1"/>
</dbReference>
<gene>
    <name evidence="17" type="ORF">SEPMUDRAFT_165273</name>
</gene>
<evidence type="ECO:0000256" key="14">
    <source>
        <dbReference type="PROSITE-ProRule" id="PRU01356"/>
    </source>
</evidence>
<keyword evidence="12" id="KW-0449">Lipoprotein</keyword>
<evidence type="ECO:0000259" key="16">
    <source>
        <dbReference type="PROSITE" id="PS52012"/>
    </source>
</evidence>
<feature type="transmembrane region" description="Helical" evidence="15">
    <location>
        <begin position="134"/>
        <end position="156"/>
    </location>
</feature>
<comment type="similarity">
    <text evidence="4">Belongs to the RBT5 family.</text>
</comment>
<feature type="disulfide bond" evidence="14">
    <location>
        <begin position="82"/>
        <end position="89"/>
    </location>
</feature>
<dbReference type="PROSITE" id="PS52012">
    <property type="entry name" value="CFEM"/>
    <property type="match status" value="1"/>
</dbReference>
<dbReference type="OMA" id="FANSICD"/>
<feature type="disulfide bond" evidence="14">
    <location>
        <begin position="91"/>
        <end position="124"/>
    </location>
</feature>
<dbReference type="InterPro" id="IPR008427">
    <property type="entry name" value="Extracellular_membr_CFEM_dom"/>
</dbReference>
<protein>
    <recommendedName>
        <fullName evidence="16">CFEM domain-containing protein</fullName>
    </recommendedName>
</protein>
<evidence type="ECO:0000256" key="15">
    <source>
        <dbReference type="SAM" id="Phobius"/>
    </source>
</evidence>
<comment type="subcellular location">
    <subcellularLocation>
        <location evidence="2">Membrane</location>
        <topology evidence="2">Lipid-anchor</topology>
        <topology evidence="2">GPI-anchor</topology>
    </subcellularLocation>
    <subcellularLocation>
        <location evidence="1">Membrane</location>
        <topology evidence="1">Multi-pass membrane protein</topology>
    </subcellularLocation>
    <subcellularLocation>
        <location evidence="3">Secreted</location>
    </subcellularLocation>
</comment>
<keyword evidence="9 15" id="KW-1133">Transmembrane helix</keyword>
<dbReference type="Pfam" id="PF20684">
    <property type="entry name" value="Fung_rhodopsin"/>
    <property type="match status" value="1"/>
</dbReference>
<name>N1QE53_SPHMS</name>
<evidence type="ECO:0000313" key="17">
    <source>
        <dbReference type="EMBL" id="EMF10621.1"/>
    </source>
</evidence>
<keyword evidence="18" id="KW-1185">Reference proteome</keyword>
<keyword evidence="14" id="KW-0408">Iron</keyword>
<dbReference type="GO" id="GO:0098552">
    <property type="term" value="C:side of membrane"/>
    <property type="evidence" value="ECO:0007669"/>
    <property type="project" value="UniProtKB-KW"/>
</dbReference>
<keyword evidence="6" id="KW-0336">GPI-anchor</keyword>
<evidence type="ECO:0000256" key="4">
    <source>
        <dbReference type="ARBA" id="ARBA00010031"/>
    </source>
</evidence>
<evidence type="ECO:0000256" key="7">
    <source>
        <dbReference type="ARBA" id="ARBA00022692"/>
    </source>
</evidence>
<evidence type="ECO:0000256" key="1">
    <source>
        <dbReference type="ARBA" id="ARBA00004141"/>
    </source>
</evidence>
<feature type="transmembrane region" description="Helical" evidence="15">
    <location>
        <begin position="255"/>
        <end position="276"/>
    </location>
</feature>
<evidence type="ECO:0000256" key="8">
    <source>
        <dbReference type="ARBA" id="ARBA00022729"/>
    </source>
</evidence>
<keyword evidence="14" id="KW-0479">Metal-binding</keyword>
<sequence>MPAGSPGDGWSNAPTPTPYRCHFRLPTSNAAPEILILHGSLPKTADSVAAAKEQQAGRLQLLGTLPKCGLICLETVIAASPCPFTDAACSCRNATIAEEIQTCVLRSCTVKESLTTKNVTMAVCGQEMRDRTGLAMSSGVGGLVFALVAYTVRIASKVDFSLSNAHPGASNFWLDDFAITLAVIIVTTFSAITVPLANIGFGKDIWTVEFPKITKILKLFFAEEMLYVSGLGIVKISMLLTYLRFFSSPTFRKAVFVLIVLNAIYVVVFMSMVALQCRPLSYTWHRWDGEHEGSCLKFASLAWPAAAFNIILDAATLTLPIRELWKMSLNKRKKIGVVLMFSVGFFITIVSILRLYSLVAYSSDSNFTWAFVIPGVWSKIELHGSVVCACMPAIRQFFRRFTPRLLGSTVGSNTGATTDMSGSRTAVATHSTKFSNFSKSDDTEAFVELVDVNINDDASDKHKH</sequence>
<dbReference type="EMBL" id="KB456267">
    <property type="protein sequence ID" value="EMF10621.1"/>
    <property type="molecule type" value="Genomic_DNA"/>
</dbReference>
<dbReference type="RefSeq" id="XP_016758742.1">
    <property type="nucleotide sequence ID" value="XM_016908160.1"/>
</dbReference>
<keyword evidence="7 15" id="KW-0812">Transmembrane</keyword>
<evidence type="ECO:0000256" key="6">
    <source>
        <dbReference type="ARBA" id="ARBA00022622"/>
    </source>
</evidence>
<dbReference type="GeneID" id="27905297"/>
<dbReference type="PANTHER" id="PTHR33048:SF143">
    <property type="entry name" value="EXTRACELLULAR MEMBRANE PROTEIN CFEM DOMAIN-CONTAINING PROTEIN-RELATED"/>
    <property type="match status" value="1"/>
</dbReference>
<dbReference type="eggNOG" id="ENOG502SKG6">
    <property type="taxonomic scope" value="Eukaryota"/>
</dbReference>
<reference evidence="17 18" key="1">
    <citation type="journal article" date="2012" name="PLoS Pathog.">
        <title>Diverse lifestyles and strategies of plant pathogenesis encoded in the genomes of eighteen Dothideomycetes fungi.</title>
        <authorList>
            <person name="Ohm R.A."/>
            <person name="Feau N."/>
            <person name="Henrissat B."/>
            <person name="Schoch C.L."/>
            <person name="Horwitz B.A."/>
            <person name="Barry K.W."/>
            <person name="Condon B.J."/>
            <person name="Copeland A.C."/>
            <person name="Dhillon B."/>
            <person name="Glaser F."/>
            <person name="Hesse C.N."/>
            <person name="Kosti I."/>
            <person name="LaButti K."/>
            <person name="Lindquist E.A."/>
            <person name="Lucas S."/>
            <person name="Salamov A.A."/>
            <person name="Bradshaw R.E."/>
            <person name="Ciuffetti L."/>
            <person name="Hamelin R.C."/>
            <person name="Kema G.H.J."/>
            <person name="Lawrence C."/>
            <person name="Scott J.A."/>
            <person name="Spatafora J.W."/>
            <person name="Turgeon B.G."/>
            <person name="de Wit P.J.G.M."/>
            <person name="Zhong S."/>
            <person name="Goodwin S.B."/>
            <person name="Grigoriev I.V."/>
        </authorList>
    </citation>
    <scope>NUCLEOTIDE SEQUENCE [LARGE SCALE GENOMIC DNA]</scope>
    <source>
        <strain evidence="17 18">SO2202</strain>
    </source>
</reference>
<evidence type="ECO:0000256" key="2">
    <source>
        <dbReference type="ARBA" id="ARBA00004589"/>
    </source>
</evidence>
<feature type="transmembrane region" description="Helical" evidence="15">
    <location>
        <begin position="296"/>
        <end position="315"/>
    </location>
</feature>
<dbReference type="PANTHER" id="PTHR33048">
    <property type="entry name" value="PTH11-LIKE INTEGRAL MEMBRANE PROTEIN (AFU_ORTHOLOGUE AFUA_5G11245)"/>
    <property type="match status" value="1"/>
</dbReference>
<dbReference type="GO" id="GO:0005576">
    <property type="term" value="C:extracellular region"/>
    <property type="evidence" value="ECO:0007669"/>
    <property type="project" value="UniProtKB-SubCell"/>
</dbReference>
<feature type="transmembrane region" description="Helical" evidence="15">
    <location>
        <begin position="225"/>
        <end position="243"/>
    </location>
</feature>
<dbReference type="OrthoDB" id="2496787at2759"/>
<dbReference type="AlphaFoldDB" id="N1QE53"/>
<evidence type="ECO:0000256" key="12">
    <source>
        <dbReference type="ARBA" id="ARBA00023288"/>
    </source>
</evidence>
<evidence type="ECO:0000256" key="5">
    <source>
        <dbReference type="ARBA" id="ARBA00022525"/>
    </source>
</evidence>
<feature type="disulfide bond" evidence="14">
    <location>
        <begin position="72"/>
        <end position="103"/>
    </location>
</feature>
<keyword evidence="6" id="KW-0325">Glycoprotein</keyword>
<dbReference type="InterPro" id="IPR052337">
    <property type="entry name" value="SAT4-like"/>
</dbReference>
<evidence type="ECO:0000256" key="3">
    <source>
        <dbReference type="ARBA" id="ARBA00004613"/>
    </source>
</evidence>
<dbReference type="InterPro" id="IPR049326">
    <property type="entry name" value="Rhodopsin_dom_fungi"/>
</dbReference>
<dbReference type="SMART" id="SM00747">
    <property type="entry name" value="CFEM"/>
    <property type="match status" value="1"/>
</dbReference>
<evidence type="ECO:0000256" key="10">
    <source>
        <dbReference type="ARBA" id="ARBA00023136"/>
    </source>
</evidence>
<organism evidence="17 18">
    <name type="scientific">Sphaerulina musiva (strain SO2202)</name>
    <name type="common">Poplar stem canker fungus</name>
    <name type="synonym">Septoria musiva</name>
    <dbReference type="NCBI Taxonomy" id="692275"/>
    <lineage>
        <taxon>Eukaryota</taxon>
        <taxon>Fungi</taxon>
        <taxon>Dikarya</taxon>
        <taxon>Ascomycota</taxon>
        <taxon>Pezizomycotina</taxon>
        <taxon>Dothideomycetes</taxon>
        <taxon>Dothideomycetidae</taxon>
        <taxon>Mycosphaerellales</taxon>
        <taxon>Mycosphaerellaceae</taxon>
        <taxon>Sphaerulina</taxon>
    </lineage>
</organism>
<evidence type="ECO:0000313" key="18">
    <source>
        <dbReference type="Proteomes" id="UP000016931"/>
    </source>
</evidence>
<evidence type="ECO:0000256" key="11">
    <source>
        <dbReference type="ARBA" id="ARBA00023157"/>
    </source>
</evidence>
<feature type="binding site" description="axial binding residue" evidence="14">
    <location>
        <position position="86"/>
    </location>
    <ligand>
        <name>heme</name>
        <dbReference type="ChEBI" id="CHEBI:30413"/>
    </ligand>
    <ligandPart>
        <name>Fe</name>
        <dbReference type="ChEBI" id="CHEBI:18248"/>
    </ligandPart>
</feature>
<feature type="disulfide bond" evidence="14">
    <location>
        <begin position="68"/>
        <end position="108"/>
    </location>
</feature>
<feature type="transmembrane region" description="Helical" evidence="15">
    <location>
        <begin position="376"/>
        <end position="394"/>
    </location>
</feature>
<evidence type="ECO:0000256" key="13">
    <source>
        <dbReference type="ARBA" id="ARBA00038359"/>
    </source>
</evidence>
<keyword evidence="14" id="KW-0349">Heme</keyword>
<dbReference type="GO" id="GO:0046872">
    <property type="term" value="F:metal ion binding"/>
    <property type="evidence" value="ECO:0007669"/>
    <property type="project" value="UniProtKB-UniRule"/>
</dbReference>
<feature type="domain" description="CFEM" evidence="16">
    <location>
        <begin position="40"/>
        <end position="151"/>
    </location>
</feature>
<keyword evidence="10 15" id="KW-0472">Membrane</keyword>
<dbReference type="Proteomes" id="UP000016931">
    <property type="component" value="Unassembled WGS sequence"/>
</dbReference>
<feature type="transmembrane region" description="Helical" evidence="15">
    <location>
        <begin position="335"/>
        <end position="356"/>
    </location>
</feature>
<keyword evidence="5" id="KW-0964">Secreted</keyword>
<keyword evidence="11 14" id="KW-1015">Disulfide bond</keyword>